<feature type="domain" description="Cytochrome oxidase subunit I profile" evidence="15">
    <location>
        <begin position="29"/>
        <end position="539"/>
    </location>
</feature>
<dbReference type="InterPro" id="IPR036257">
    <property type="entry name" value="Cyt_c_oxidase_su2_TM_sf"/>
</dbReference>
<dbReference type="Pfam" id="PF02790">
    <property type="entry name" value="COX2_TM"/>
    <property type="match status" value="1"/>
</dbReference>
<evidence type="ECO:0000256" key="12">
    <source>
        <dbReference type="RuleBase" id="RU000370"/>
    </source>
</evidence>
<keyword evidence="4 12" id="KW-0679">Respiratory chain</keyword>
<feature type="transmembrane region" description="Helical" evidence="14">
    <location>
        <begin position="681"/>
        <end position="700"/>
    </location>
</feature>
<dbReference type="GO" id="GO:0046872">
    <property type="term" value="F:metal ion binding"/>
    <property type="evidence" value="ECO:0007669"/>
    <property type="project" value="UniProtKB-KW"/>
</dbReference>
<dbReference type="InterPro" id="IPR014222">
    <property type="entry name" value="Cyt_c_oxidase_su2"/>
</dbReference>
<reference evidence="18 19" key="1">
    <citation type="journal article" date="2019" name="Int. J. Syst. Evol. Microbiol.">
        <title>The Global Catalogue of Microorganisms (GCM) 10K type strain sequencing project: providing services to taxonomists for standard genome sequencing and annotation.</title>
        <authorList>
            <consortium name="The Broad Institute Genomics Platform"/>
            <consortium name="The Broad Institute Genome Sequencing Center for Infectious Disease"/>
            <person name="Wu L."/>
            <person name="Ma J."/>
        </authorList>
    </citation>
    <scope>NUCLEOTIDE SEQUENCE [LARGE SCALE GENOMIC DNA]</scope>
    <source>
        <strain evidence="18 19">CGMCC 1.12125</strain>
    </source>
</reference>
<dbReference type="Gene3D" id="2.60.40.420">
    <property type="entry name" value="Cupredoxins - blue copper proteins"/>
    <property type="match status" value="1"/>
</dbReference>
<proteinExistence type="inferred from homology"/>
<evidence type="ECO:0000259" key="17">
    <source>
        <dbReference type="PROSITE" id="PS50999"/>
    </source>
</evidence>
<feature type="transmembrane region" description="Helical" evidence="14">
    <location>
        <begin position="146"/>
        <end position="167"/>
    </location>
</feature>
<accession>A0ABD6CGU9</accession>
<feature type="transmembrane region" description="Helical" evidence="14">
    <location>
        <begin position="503"/>
        <end position="521"/>
    </location>
</feature>
<feature type="region of interest" description="Disordered" evidence="13">
    <location>
        <begin position="1"/>
        <end position="25"/>
    </location>
</feature>
<dbReference type="InterPro" id="IPR001505">
    <property type="entry name" value="Copper_CuA"/>
</dbReference>
<dbReference type="InterPro" id="IPR000883">
    <property type="entry name" value="Cyt_C_Oxase_1"/>
</dbReference>
<evidence type="ECO:0000256" key="9">
    <source>
        <dbReference type="ARBA" id="ARBA00022989"/>
    </source>
</evidence>
<dbReference type="SUPFAM" id="SSF49503">
    <property type="entry name" value="Cupredoxins"/>
    <property type="match status" value="1"/>
</dbReference>
<keyword evidence="9 14" id="KW-1133">Transmembrane helix</keyword>
<dbReference type="InterPro" id="IPR008972">
    <property type="entry name" value="Cupredoxin"/>
</dbReference>
<keyword evidence="8 12" id="KW-0249">Electron transport</keyword>
<feature type="transmembrane region" description="Helical" evidence="14">
    <location>
        <begin position="460"/>
        <end position="483"/>
    </location>
</feature>
<keyword evidence="12" id="KW-0349">Heme</keyword>
<feature type="transmembrane region" description="Helical" evidence="14">
    <location>
        <begin position="295"/>
        <end position="311"/>
    </location>
</feature>
<keyword evidence="12" id="KW-0408">Iron</keyword>
<evidence type="ECO:0000256" key="6">
    <source>
        <dbReference type="ARBA" id="ARBA00022723"/>
    </source>
</evidence>
<evidence type="ECO:0000256" key="7">
    <source>
        <dbReference type="ARBA" id="ARBA00022967"/>
    </source>
</evidence>
<feature type="region of interest" description="Disordered" evidence="13">
    <location>
        <begin position="830"/>
        <end position="861"/>
    </location>
</feature>
<feature type="transmembrane region" description="Helical" evidence="14">
    <location>
        <begin position="198"/>
        <end position="222"/>
    </location>
</feature>
<evidence type="ECO:0000256" key="4">
    <source>
        <dbReference type="ARBA" id="ARBA00022660"/>
    </source>
</evidence>
<dbReference type="PROSITE" id="PS50857">
    <property type="entry name" value="COX2_CUA"/>
    <property type="match status" value="1"/>
</dbReference>
<dbReference type="RefSeq" id="WP_345893378.1">
    <property type="nucleotide sequence ID" value="NZ_JALLGV010000005.1"/>
</dbReference>
<dbReference type="AlphaFoldDB" id="A0ABD6CGU9"/>
<evidence type="ECO:0000256" key="14">
    <source>
        <dbReference type="SAM" id="Phobius"/>
    </source>
</evidence>
<dbReference type="GO" id="GO:0016020">
    <property type="term" value="C:membrane"/>
    <property type="evidence" value="ECO:0007669"/>
    <property type="project" value="UniProtKB-SubCell"/>
</dbReference>
<feature type="transmembrane region" description="Helical" evidence="14">
    <location>
        <begin position="390"/>
        <end position="412"/>
    </location>
</feature>
<feature type="transmembrane region" description="Helical" evidence="14">
    <location>
        <begin position="352"/>
        <end position="369"/>
    </location>
</feature>
<feature type="transmembrane region" description="Helical" evidence="14">
    <location>
        <begin position="424"/>
        <end position="448"/>
    </location>
</feature>
<feature type="domain" description="Cytochrome oxidase subunit II transmembrane region profile" evidence="17">
    <location>
        <begin position="614"/>
        <end position="707"/>
    </location>
</feature>
<feature type="transmembrane region" description="Helical" evidence="14">
    <location>
        <begin position="601"/>
        <end position="620"/>
    </location>
</feature>
<dbReference type="EC" id="7.1.1.9" evidence="2"/>
<comment type="caution">
    <text evidence="18">The sequence shown here is derived from an EMBL/GenBank/DDBJ whole genome shotgun (WGS) entry which is preliminary data.</text>
</comment>
<evidence type="ECO:0000259" key="15">
    <source>
        <dbReference type="PROSITE" id="PS50855"/>
    </source>
</evidence>
<evidence type="ECO:0000256" key="10">
    <source>
        <dbReference type="ARBA" id="ARBA00023008"/>
    </source>
</evidence>
<evidence type="ECO:0000256" key="2">
    <source>
        <dbReference type="ARBA" id="ARBA00012949"/>
    </source>
</evidence>
<evidence type="ECO:0000256" key="3">
    <source>
        <dbReference type="ARBA" id="ARBA00022448"/>
    </source>
</evidence>
<feature type="transmembrane region" description="Helical" evidence="14">
    <location>
        <begin position="323"/>
        <end position="340"/>
    </location>
</feature>
<keyword evidence="19" id="KW-1185">Reference proteome</keyword>
<dbReference type="InterPro" id="IPR002429">
    <property type="entry name" value="CcO_II-like_C"/>
</dbReference>
<dbReference type="PRINTS" id="PR01165">
    <property type="entry name" value="CYCOXIDASEI"/>
</dbReference>
<comment type="subcellular location">
    <subcellularLocation>
        <location evidence="1">Membrane</location>
        <topology evidence="1">Multi-pass membrane protein</topology>
    </subcellularLocation>
</comment>
<evidence type="ECO:0000313" key="19">
    <source>
        <dbReference type="Proteomes" id="UP001597119"/>
    </source>
</evidence>
<feature type="transmembrane region" description="Helical" evidence="14">
    <location>
        <begin position="86"/>
        <end position="109"/>
    </location>
</feature>
<keyword evidence="11 14" id="KW-0472">Membrane</keyword>
<dbReference type="InterPro" id="IPR023615">
    <property type="entry name" value="Cyt_c_Oxase_su1_BS"/>
</dbReference>
<keyword evidence="10" id="KW-0186">Copper</keyword>
<dbReference type="SUPFAM" id="SSF81464">
    <property type="entry name" value="Cytochrome c oxidase subunit II-like, transmembrane region"/>
    <property type="match status" value="1"/>
</dbReference>
<feature type="transmembrane region" description="Helical" evidence="14">
    <location>
        <begin position="242"/>
        <end position="264"/>
    </location>
</feature>
<dbReference type="Pfam" id="PF00116">
    <property type="entry name" value="COX2"/>
    <property type="match status" value="1"/>
</dbReference>
<feature type="region of interest" description="Disordered" evidence="13">
    <location>
        <begin position="562"/>
        <end position="590"/>
    </location>
</feature>
<evidence type="ECO:0000256" key="13">
    <source>
        <dbReference type="SAM" id="MobiDB-lite"/>
    </source>
</evidence>
<dbReference type="PROSITE" id="PS50999">
    <property type="entry name" value="COX2_TM"/>
    <property type="match status" value="1"/>
</dbReference>
<dbReference type="SUPFAM" id="SSF81442">
    <property type="entry name" value="Cytochrome c oxidase subunit I-like"/>
    <property type="match status" value="1"/>
</dbReference>
<dbReference type="PROSITE" id="PS00078">
    <property type="entry name" value="COX2"/>
    <property type="match status" value="1"/>
</dbReference>
<organism evidence="18 19">
    <name type="scientific">Halorientalis brevis</name>
    <dbReference type="NCBI Taxonomy" id="1126241"/>
    <lineage>
        <taxon>Archaea</taxon>
        <taxon>Methanobacteriati</taxon>
        <taxon>Methanobacteriota</taxon>
        <taxon>Stenosarchaea group</taxon>
        <taxon>Halobacteria</taxon>
        <taxon>Halobacteriales</taxon>
        <taxon>Haloarculaceae</taxon>
        <taxon>Halorientalis</taxon>
    </lineage>
</organism>
<evidence type="ECO:0000256" key="5">
    <source>
        <dbReference type="ARBA" id="ARBA00022692"/>
    </source>
</evidence>
<dbReference type="InterPro" id="IPR023616">
    <property type="entry name" value="Cyt_c_oxase-like_su1_dom"/>
</dbReference>
<dbReference type="Gene3D" id="1.20.210.10">
    <property type="entry name" value="Cytochrome c oxidase-like, subunit I domain"/>
    <property type="match status" value="1"/>
</dbReference>
<comment type="similarity">
    <text evidence="12">Belongs to the heme-copper respiratory oxidase family.</text>
</comment>
<evidence type="ECO:0000256" key="1">
    <source>
        <dbReference type="ARBA" id="ARBA00004141"/>
    </source>
</evidence>
<keyword evidence="6" id="KW-0479">Metal-binding</keyword>
<feature type="compositionally biased region" description="Polar residues" evidence="13">
    <location>
        <begin position="852"/>
        <end position="861"/>
    </location>
</feature>
<evidence type="ECO:0000259" key="16">
    <source>
        <dbReference type="PROSITE" id="PS50857"/>
    </source>
</evidence>
<dbReference type="Pfam" id="PF00115">
    <property type="entry name" value="COX1"/>
    <property type="match status" value="1"/>
</dbReference>
<evidence type="ECO:0000256" key="11">
    <source>
        <dbReference type="ARBA" id="ARBA00023136"/>
    </source>
</evidence>
<feature type="domain" description="Cytochrome oxidase subunit II copper A binding" evidence="16">
    <location>
        <begin position="716"/>
        <end position="830"/>
    </location>
</feature>
<name>A0ABD6CGU9_9EURY</name>
<dbReference type="Proteomes" id="UP001597119">
    <property type="component" value="Unassembled WGS sequence"/>
</dbReference>
<dbReference type="InterPro" id="IPR011759">
    <property type="entry name" value="Cyt_c_oxidase_su2_TM_dom"/>
</dbReference>
<dbReference type="NCBIfam" id="TIGR02866">
    <property type="entry name" value="CoxB"/>
    <property type="match status" value="1"/>
</dbReference>
<evidence type="ECO:0000313" key="18">
    <source>
        <dbReference type="EMBL" id="MFD1588638.1"/>
    </source>
</evidence>
<keyword evidence="7" id="KW-1278">Translocase</keyword>
<dbReference type="PANTHER" id="PTHR10422:SF18">
    <property type="entry name" value="CYTOCHROME C OXIDASE SUBUNIT 1"/>
    <property type="match status" value="1"/>
</dbReference>
<dbReference type="CDD" id="cd00919">
    <property type="entry name" value="Heme_Cu_Oxidase_I"/>
    <property type="match status" value="1"/>
</dbReference>
<dbReference type="GO" id="GO:0004129">
    <property type="term" value="F:cytochrome-c oxidase activity"/>
    <property type="evidence" value="ECO:0007669"/>
    <property type="project" value="UniProtKB-EC"/>
</dbReference>
<sequence>MLFVASRNGATPSEEPTDGAEKPSGLRRWVTTVDHRDIGLLYLAFGTFAGLWGGIDAMMMRAELLGPGVTVWDIETYNALFTTHGIMMLFFFAAPVFAGIGNYVIPALIGADDMAFPRLNAIAFWLLPPSLFIVRAGLITEVIGKAIMATIGQLPVLFWPIPSFLTFTEKLIALKPPTTGWTIYTPLSIQLPNEQVDLLLLGLHLSGIATTLGAINFITTIFTEKGEDVSWANLDLFSWSMLTQSGIILFAFPLLGSALIMLLFDRNFGTTFFMNPGGGPILYQHLFWFFGHPEVYILVLPAFGLLSLIIPKFSGRRLFGFRFVVYSTLGVGVLSFGVWAHHMFATGIDPRIRLSFMIVSVAIAVPSAIKTFNWTTTMWNGSLRLTAPMLFCISGIALFIIGGVTGVFLASIPYDLVVHDTLYVVGHFHFIIMGIIPFAMFAASYYWFPLITGKMYNQRLAVLQVAVLSVGVFVTFFPLLVLGGEGLPRRYAVYPEVFVVPQQIATLGASIIGVAAMLWLYNMLQSYRVGTPVDDADPWDLKETGQYTREWTLLAERLDDAETSNPGDGASHGASDASGHRERPSPGEVTTAVSEWGGVKLVGVVFVVLSALAVAGLFVLPITEFDSTTERLIRTLNRQLLLVAVPIVLIVEALLLYTVWRFRNKEVAVPTPESPRLELSWTIATAVILIFVGVVSYWVLVHPDVTATPETATVSDNATEVQITAHQWYYTAGYPAANVTDRRADVIYVPANRPVVFRITSADVIHSVHVPDLGLKQDALPGQYNLLRTTVYDTGNYTLYCAEYCGEEHSLMNTTVRAVPPDEYRRRVERLRERARQNETNSSGLREGLPHESTTGGRTSR</sequence>
<feature type="transmembrane region" description="Helical" evidence="14">
    <location>
        <begin position="121"/>
        <end position="140"/>
    </location>
</feature>
<feature type="transmembrane region" description="Helical" evidence="14">
    <location>
        <begin position="38"/>
        <end position="55"/>
    </location>
</feature>
<dbReference type="PROSITE" id="PS00077">
    <property type="entry name" value="COX1_CUB"/>
    <property type="match status" value="1"/>
</dbReference>
<dbReference type="PANTHER" id="PTHR10422">
    <property type="entry name" value="CYTOCHROME C OXIDASE SUBUNIT 1"/>
    <property type="match status" value="1"/>
</dbReference>
<dbReference type="Gene3D" id="1.10.287.90">
    <property type="match status" value="1"/>
</dbReference>
<evidence type="ECO:0000256" key="8">
    <source>
        <dbReference type="ARBA" id="ARBA00022982"/>
    </source>
</evidence>
<dbReference type="InterPro" id="IPR036927">
    <property type="entry name" value="Cyt_c_oxase-like_su1_sf"/>
</dbReference>
<gene>
    <name evidence="18" type="primary">coxB</name>
    <name evidence="18" type="ORF">ACFR9U_16790</name>
</gene>
<dbReference type="PROSITE" id="PS50855">
    <property type="entry name" value="COX1"/>
    <property type="match status" value="1"/>
</dbReference>
<protein>
    <recommendedName>
        <fullName evidence="2">cytochrome-c oxidase</fullName>
        <ecNumber evidence="2">7.1.1.9</ecNumber>
    </recommendedName>
</protein>
<keyword evidence="5 12" id="KW-0812">Transmembrane</keyword>
<dbReference type="EMBL" id="JBHUDJ010000014">
    <property type="protein sequence ID" value="MFD1588638.1"/>
    <property type="molecule type" value="Genomic_DNA"/>
</dbReference>
<keyword evidence="3 12" id="KW-0813">Transport</keyword>
<feature type="transmembrane region" description="Helical" evidence="14">
    <location>
        <begin position="640"/>
        <end position="660"/>
    </location>
</feature>